<dbReference type="RefSeq" id="WP_143081050.1">
    <property type="nucleotide sequence ID" value="NZ_FOBB01000004.1"/>
</dbReference>
<organism evidence="1 2">
    <name type="scientific">Chitinophaga rupis</name>
    <dbReference type="NCBI Taxonomy" id="573321"/>
    <lineage>
        <taxon>Bacteria</taxon>
        <taxon>Pseudomonadati</taxon>
        <taxon>Bacteroidota</taxon>
        <taxon>Chitinophagia</taxon>
        <taxon>Chitinophagales</taxon>
        <taxon>Chitinophagaceae</taxon>
        <taxon>Chitinophaga</taxon>
    </lineage>
</organism>
<evidence type="ECO:0000313" key="2">
    <source>
        <dbReference type="Proteomes" id="UP000198984"/>
    </source>
</evidence>
<reference evidence="1 2" key="1">
    <citation type="submission" date="2016-10" db="EMBL/GenBank/DDBJ databases">
        <authorList>
            <person name="de Groot N.N."/>
        </authorList>
    </citation>
    <scope>NUCLEOTIDE SEQUENCE [LARGE SCALE GENOMIC DNA]</scope>
    <source>
        <strain evidence="1 2">DSM 21039</strain>
    </source>
</reference>
<evidence type="ECO:0000313" key="1">
    <source>
        <dbReference type="EMBL" id="SEM36753.1"/>
    </source>
</evidence>
<dbReference type="OrthoDB" id="9821072at2"/>
<proteinExistence type="predicted"/>
<keyword evidence="2" id="KW-1185">Reference proteome</keyword>
<protein>
    <submittedName>
        <fullName evidence="1">Uncharacterized protein</fullName>
    </submittedName>
</protein>
<dbReference type="AlphaFoldDB" id="A0A1H7XSZ2"/>
<dbReference type="EMBL" id="FOBB01000004">
    <property type="protein sequence ID" value="SEM36753.1"/>
    <property type="molecule type" value="Genomic_DNA"/>
</dbReference>
<dbReference type="STRING" id="573321.SAMN04488505_104182"/>
<sequence length="374" mass="41381">MKQLFYSPIADGKCSPVLPFNSIGQRYGTNRTPNTTPNRIKQLLMAVLCSALVYPATAAHHNATPAAAYHLRAEVNIRYDSKSGKMSIKATDAPLSDLVSKLEAAYNIRLFVMEVSMDTKVTCDVQDKFIDDALREALPPSARFFYRFMNGSTEVEDRKPEARQVRSRITSATAIKTQLKAQPVAMGIRPAEAVVTEKRTARTTVIASRAGNMPTQVAATSIRAQQLVALPQQTDDYYVKVTVKVTPNGYEPVSYTKVRGNLVNDSTASGDFVYQLKDNGRDVYTAAIDDPLELHSYSPDGSHKILQAKETYINITLPKQVLDKNAVAAPTLEFSRIRGDVVPENRNIKMLQATTLQRKGLISTEALQKVIQRK</sequence>
<dbReference type="Proteomes" id="UP000198984">
    <property type="component" value="Unassembled WGS sequence"/>
</dbReference>
<accession>A0A1H7XSZ2</accession>
<name>A0A1H7XSZ2_9BACT</name>
<gene>
    <name evidence="1" type="ORF">SAMN04488505_104182</name>
</gene>